<name>A0A834NUP4_VESGE</name>
<evidence type="ECO:0000313" key="2">
    <source>
        <dbReference type="Proteomes" id="UP000617340"/>
    </source>
</evidence>
<accession>A0A834NUP4</accession>
<protein>
    <submittedName>
        <fullName evidence="1">Uncharacterized protein</fullName>
    </submittedName>
</protein>
<gene>
    <name evidence="1" type="ORF">HZH68_000984</name>
</gene>
<dbReference type="AlphaFoldDB" id="A0A834NUP4"/>
<dbReference type="EMBL" id="JACSDZ010000001">
    <property type="protein sequence ID" value="KAF7418331.1"/>
    <property type="molecule type" value="Genomic_DNA"/>
</dbReference>
<comment type="caution">
    <text evidence="1">The sequence shown here is derived from an EMBL/GenBank/DDBJ whole genome shotgun (WGS) entry which is preliminary data.</text>
</comment>
<evidence type="ECO:0000313" key="1">
    <source>
        <dbReference type="EMBL" id="KAF7418331.1"/>
    </source>
</evidence>
<sequence length="404" mass="47039">MRILQVNRNYYGTTENLLIQIVRRGNIAILEKIKEESKRISISDPASGDFSIEVNEINLVQRDIRNLVESNRMLSRRINTTRNEDTPVRDLSKLTFLELKVQLEIQFGETFSVQSNYTEFSHRKQRAGEDLAALVADLANFHNLRIRNVQQRNRQHLNGNDKKRQLRNIGKCWTYRQKGMEYRVECKTSTSLSGNQSSLQEENSFVSFYGWANGKQNLLVQIKKIEIGEFHYVCWPINPQNTRRLDCLQREYSWRRSKGTRRKEKAEKLENNLQGSYKILKQINDIIFCMGKFSKEKNKIAYLGRLAPFIERSNSKRLGFVPRGITREKTRLCPKLGKSTHPKLVSLYDKRSTCRVRTCPWNFRAGSANNEKAPRNTSSEGKQNPKGFAFVYRGLAVKTKNFEA</sequence>
<organism evidence="1 2">
    <name type="scientific">Vespula germanica</name>
    <name type="common">German yellow jacket</name>
    <name type="synonym">Paravespula germanica</name>
    <dbReference type="NCBI Taxonomy" id="30212"/>
    <lineage>
        <taxon>Eukaryota</taxon>
        <taxon>Metazoa</taxon>
        <taxon>Ecdysozoa</taxon>
        <taxon>Arthropoda</taxon>
        <taxon>Hexapoda</taxon>
        <taxon>Insecta</taxon>
        <taxon>Pterygota</taxon>
        <taxon>Neoptera</taxon>
        <taxon>Endopterygota</taxon>
        <taxon>Hymenoptera</taxon>
        <taxon>Apocrita</taxon>
        <taxon>Aculeata</taxon>
        <taxon>Vespoidea</taxon>
        <taxon>Vespidae</taxon>
        <taxon>Vespinae</taxon>
        <taxon>Vespula</taxon>
    </lineage>
</organism>
<proteinExistence type="predicted"/>
<reference evidence="1" key="1">
    <citation type="journal article" date="2020" name="G3 (Bethesda)">
        <title>High-Quality Assemblies for Three Invasive Social Wasps from the &lt;i&gt;Vespula&lt;/i&gt; Genus.</title>
        <authorList>
            <person name="Harrop T.W.R."/>
            <person name="Guhlin J."/>
            <person name="McLaughlin G.M."/>
            <person name="Permina E."/>
            <person name="Stockwell P."/>
            <person name="Gilligan J."/>
            <person name="Le Lec M.F."/>
            <person name="Gruber M.A.M."/>
            <person name="Quinn O."/>
            <person name="Lovegrove M."/>
            <person name="Duncan E.J."/>
            <person name="Remnant E.J."/>
            <person name="Van Eeckhoven J."/>
            <person name="Graham B."/>
            <person name="Knapp R.A."/>
            <person name="Langford K.W."/>
            <person name="Kronenberg Z."/>
            <person name="Press M.O."/>
            <person name="Eacker S.M."/>
            <person name="Wilson-Rankin E.E."/>
            <person name="Purcell J."/>
            <person name="Lester P.J."/>
            <person name="Dearden P.K."/>
        </authorList>
    </citation>
    <scope>NUCLEOTIDE SEQUENCE</scope>
    <source>
        <strain evidence="1">Linc-1</strain>
    </source>
</reference>
<keyword evidence="2" id="KW-1185">Reference proteome</keyword>
<dbReference type="Proteomes" id="UP000617340">
    <property type="component" value="Unassembled WGS sequence"/>
</dbReference>